<feature type="chain" id="PRO_5016899867" description="Type VI secretion system (T6SS) amidase immunity protein Tai4" evidence="1">
    <location>
        <begin position="22"/>
        <end position="112"/>
    </location>
</feature>
<keyword evidence="3" id="KW-1185">Reference proteome</keyword>
<gene>
    <name evidence="2" type="ORF">DFR47_11337</name>
</gene>
<name>A0A366DKA9_9HYPH</name>
<evidence type="ECO:0000256" key="1">
    <source>
        <dbReference type="SAM" id="SignalP"/>
    </source>
</evidence>
<evidence type="ECO:0000313" key="2">
    <source>
        <dbReference type="EMBL" id="RBO90476.1"/>
    </source>
</evidence>
<dbReference type="AlphaFoldDB" id="A0A366DKA9"/>
<dbReference type="RefSeq" id="WP_113946229.1">
    <property type="nucleotide sequence ID" value="NZ_JBHEEG010000005.1"/>
</dbReference>
<sequence>MRIIVSVVAMATMLSPHVSFANEAQEQFQKLSMLFVANEKCVGQRYNDASLSGHIYRLGMTMGWDKDKIEAETQIEYDGSLKQYEKDVAGFCKTAKEWREQNKDELQKMNVL</sequence>
<evidence type="ECO:0000313" key="3">
    <source>
        <dbReference type="Proteomes" id="UP000252893"/>
    </source>
</evidence>
<feature type="signal peptide" evidence="1">
    <location>
        <begin position="1"/>
        <end position="21"/>
    </location>
</feature>
<dbReference type="EMBL" id="QNRH01000013">
    <property type="protein sequence ID" value="RBO90476.1"/>
    <property type="molecule type" value="Genomic_DNA"/>
</dbReference>
<accession>A0A366DKA9</accession>
<organism evidence="2 3">
    <name type="scientific">Pseudochrobactrum asaccharolyticum</name>
    <dbReference type="NCBI Taxonomy" id="354351"/>
    <lineage>
        <taxon>Bacteria</taxon>
        <taxon>Pseudomonadati</taxon>
        <taxon>Pseudomonadota</taxon>
        <taxon>Alphaproteobacteria</taxon>
        <taxon>Hyphomicrobiales</taxon>
        <taxon>Brucellaceae</taxon>
        <taxon>Pseudochrobactrum</taxon>
    </lineage>
</organism>
<evidence type="ECO:0008006" key="4">
    <source>
        <dbReference type="Google" id="ProtNLM"/>
    </source>
</evidence>
<protein>
    <recommendedName>
        <fullName evidence="4">Type VI secretion system (T6SS) amidase immunity protein Tai4</fullName>
    </recommendedName>
</protein>
<dbReference type="Proteomes" id="UP000252893">
    <property type="component" value="Unassembled WGS sequence"/>
</dbReference>
<proteinExistence type="predicted"/>
<comment type="caution">
    <text evidence="2">The sequence shown here is derived from an EMBL/GenBank/DDBJ whole genome shotgun (WGS) entry which is preliminary data.</text>
</comment>
<keyword evidence="1" id="KW-0732">Signal</keyword>
<reference evidence="2 3" key="1">
    <citation type="submission" date="2018-06" db="EMBL/GenBank/DDBJ databases">
        <title>Genomic Encyclopedia of Type Strains, Phase IV (KMG-IV): sequencing the most valuable type-strain genomes for metagenomic binning, comparative biology and taxonomic classification.</title>
        <authorList>
            <person name="Goeker M."/>
        </authorList>
    </citation>
    <scope>NUCLEOTIDE SEQUENCE [LARGE SCALE GENOMIC DNA]</scope>
    <source>
        <strain evidence="2 3">DSM 25619</strain>
    </source>
</reference>